<sequence length="15" mass="1631">MTTVAQIRGERKGAL</sequence>
<reference evidence="1" key="2">
    <citation type="journal article" date="2015" name="Data Brief">
        <title>Shoot transcriptome of the giant reed, Arundo donax.</title>
        <authorList>
            <person name="Barrero R.A."/>
            <person name="Guerrero F.D."/>
            <person name="Moolhuijzen P."/>
            <person name="Goolsby J.A."/>
            <person name="Tidwell J."/>
            <person name="Bellgard S.E."/>
            <person name="Bellgard M.I."/>
        </authorList>
    </citation>
    <scope>NUCLEOTIDE SEQUENCE</scope>
    <source>
        <tissue evidence="1">Shoot tissue taken approximately 20 cm above the soil surface</tissue>
    </source>
</reference>
<proteinExistence type="predicted"/>
<evidence type="ECO:0000313" key="1">
    <source>
        <dbReference type="EMBL" id="JAD65250.1"/>
    </source>
</evidence>
<protein>
    <submittedName>
        <fullName evidence="1">Uncharacterized protein</fullName>
    </submittedName>
</protein>
<organism evidence="1">
    <name type="scientific">Arundo donax</name>
    <name type="common">Giant reed</name>
    <name type="synonym">Donax arundinaceus</name>
    <dbReference type="NCBI Taxonomy" id="35708"/>
    <lineage>
        <taxon>Eukaryota</taxon>
        <taxon>Viridiplantae</taxon>
        <taxon>Streptophyta</taxon>
        <taxon>Embryophyta</taxon>
        <taxon>Tracheophyta</taxon>
        <taxon>Spermatophyta</taxon>
        <taxon>Magnoliopsida</taxon>
        <taxon>Liliopsida</taxon>
        <taxon>Poales</taxon>
        <taxon>Poaceae</taxon>
        <taxon>PACMAD clade</taxon>
        <taxon>Arundinoideae</taxon>
        <taxon>Arundineae</taxon>
        <taxon>Arundo</taxon>
    </lineage>
</organism>
<name>A0A0A9BVQ7_ARUDO</name>
<reference evidence="1" key="1">
    <citation type="submission" date="2014-09" db="EMBL/GenBank/DDBJ databases">
        <authorList>
            <person name="Magalhaes I.L.F."/>
            <person name="Oliveira U."/>
            <person name="Santos F.R."/>
            <person name="Vidigal T.H.D.A."/>
            <person name="Brescovit A.D."/>
            <person name="Santos A.J."/>
        </authorList>
    </citation>
    <scope>NUCLEOTIDE SEQUENCE</scope>
    <source>
        <tissue evidence="1">Shoot tissue taken approximately 20 cm above the soil surface</tissue>
    </source>
</reference>
<dbReference type="EMBL" id="GBRH01232645">
    <property type="protein sequence ID" value="JAD65250.1"/>
    <property type="molecule type" value="Transcribed_RNA"/>
</dbReference>
<accession>A0A0A9BVQ7</accession>